<protein>
    <submittedName>
        <fullName evidence="1">Uncharacterized protein</fullName>
    </submittedName>
</protein>
<comment type="caution">
    <text evidence="1">The sequence shown here is derived from an EMBL/GenBank/DDBJ whole genome shotgun (WGS) entry which is preliminary data.</text>
</comment>
<dbReference type="EMBL" id="BGZK01000017">
    <property type="protein sequence ID" value="GBP05232.1"/>
    <property type="molecule type" value="Genomic_DNA"/>
</dbReference>
<evidence type="ECO:0000313" key="2">
    <source>
        <dbReference type="Proteomes" id="UP000299102"/>
    </source>
</evidence>
<evidence type="ECO:0000313" key="1">
    <source>
        <dbReference type="EMBL" id="GBP05232.1"/>
    </source>
</evidence>
<organism evidence="1 2">
    <name type="scientific">Eumeta variegata</name>
    <name type="common">Bagworm moth</name>
    <name type="synonym">Eumeta japonica</name>
    <dbReference type="NCBI Taxonomy" id="151549"/>
    <lineage>
        <taxon>Eukaryota</taxon>
        <taxon>Metazoa</taxon>
        <taxon>Ecdysozoa</taxon>
        <taxon>Arthropoda</taxon>
        <taxon>Hexapoda</taxon>
        <taxon>Insecta</taxon>
        <taxon>Pterygota</taxon>
        <taxon>Neoptera</taxon>
        <taxon>Endopterygota</taxon>
        <taxon>Lepidoptera</taxon>
        <taxon>Glossata</taxon>
        <taxon>Ditrysia</taxon>
        <taxon>Tineoidea</taxon>
        <taxon>Psychidae</taxon>
        <taxon>Oiketicinae</taxon>
        <taxon>Eumeta</taxon>
    </lineage>
</organism>
<name>A0A4C1SSX4_EUMVA</name>
<dbReference type="AlphaFoldDB" id="A0A4C1SSX4"/>
<gene>
    <name evidence="1" type="ORF">EVAR_76698_1</name>
</gene>
<reference evidence="1 2" key="1">
    <citation type="journal article" date="2019" name="Commun. Biol.">
        <title>The bagworm genome reveals a unique fibroin gene that provides high tensile strength.</title>
        <authorList>
            <person name="Kono N."/>
            <person name="Nakamura H."/>
            <person name="Ohtoshi R."/>
            <person name="Tomita M."/>
            <person name="Numata K."/>
            <person name="Arakawa K."/>
        </authorList>
    </citation>
    <scope>NUCLEOTIDE SEQUENCE [LARGE SCALE GENOMIC DNA]</scope>
</reference>
<keyword evidence="2" id="KW-1185">Reference proteome</keyword>
<proteinExistence type="predicted"/>
<dbReference type="Proteomes" id="UP000299102">
    <property type="component" value="Unassembled WGS sequence"/>
</dbReference>
<sequence length="107" mass="12120">MNVDKPIPAQAGIGRWPSREYHCPQRLCPLRICNSSQRRGNRIRTLESAVLILLEASSPTSKTARVCADNFPSAYKKAETQLALARHERLLKGKKNEHLHSFKTARQ</sequence>
<accession>A0A4C1SSX4</accession>